<dbReference type="CDD" id="cd02195">
    <property type="entry name" value="SelD"/>
    <property type="match status" value="1"/>
</dbReference>
<dbReference type="Proteomes" id="UP000018208">
    <property type="component" value="Unassembled WGS sequence"/>
</dbReference>
<comment type="cofactor">
    <cofactor evidence="1">
        <name>pyridoxal 5'-phosphate</name>
        <dbReference type="ChEBI" id="CHEBI:597326"/>
    </cofactor>
</comment>
<dbReference type="Gene3D" id="3.40.640.10">
    <property type="entry name" value="Type I PLP-dependent aspartate aminotransferase-like (Major domain)"/>
    <property type="match status" value="1"/>
</dbReference>
<gene>
    <name evidence="14" type="ORF">SS50377_16780</name>
    <name evidence="15" type="ORF">SS50377_21069</name>
</gene>
<keyword evidence="16" id="KW-1185">Reference proteome</keyword>
<dbReference type="VEuPathDB" id="GiardiaDB:SS50377_21069"/>
<comment type="similarity">
    <text evidence="2">Belongs to the class-V pyridoxal-phosphate-dependent aminotransferase family. NifS/IscS subfamily.</text>
</comment>
<dbReference type="PANTHER" id="PTHR11601:SF34">
    <property type="entry name" value="CYSTEINE DESULFURASE"/>
    <property type="match status" value="1"/>
</dbReference>
<dbReference type="NCBIfam" id="TIGR00476">
    <property type="entry name" value="selD"/>
    <property type="match status" value="1"/>
</dbReference>
<feature type="domain" description="Aminotransferase class V" evidence="11">
    <location>
        <begin position="3"/>
        <end position="383"/>
    </location>
</feature>
<proteinExistence type="inferred from homology"/>
<dbReference type="Gene3D" id="3.90.1150.10">
    <property type="entry name" value="Aspartate Aminotransferase, domain 1"/>
    <property type="match status" value="1"/>
</dbReference>
<dbReference type="InterPro" id="IPR036921">
    <property type="entry name" value="PurM-like_N_sf"/>
</dbReference>
<dbReference type="Gene3D" id="3.90.650.10">
    <property type="entry name" value="PurM-like C-terminal domain"/>
    <property type="match status" value="1"/>
</dbReference>
<feature type="domain" description="PurM-like N-terminal" evidence="12">
    <location>
        <begin position="503"/>
        <end position="608"/>
    </location>
</feature>
<keyword evidence="9" id="KW-0460">Magnesium</keyword>
<dbReference type="OrthoDB" id="10250117at2759"/>
<evidence type="ECO:0000256" key="1">
    <source>
        <dbReference type="ARBA" id="ARBA00001933"/>
    </source>
</evidence>
<dbReference type="Pfam" id="PF00266">
    <property type="entry name" value="Aminotran_5"/>
    <property type="match status" value="1"/>
</dbReference>
<evidence type="ECO:0000256" key="5">
    <source>
        <dbReference type="ARBA" id="ARBA00022723"/>
    </source>
</evidence>
<dbReference type="InterPro" id="IPR004536">
    <property type="entry name" value="SPS/SelD"/>
</dbReference>
<keyword evidence="8" id="KW-0067">ATP-binding</keyword>
<feature type="domain" description="PurM-like C-terminal" evidence="13">
    <location>
        <begin position="631"/>
        <end position="797"/>
    </location>
</feature>
<evidence type="ECO:0000256" key="7">
    <source>
        <dbReference type="ARBA" id="ARBA00022777"/>
    </source>
</evidence>
<dbReference type="SUPFAM" id="SSF55326">
    <property type="entry name" value="PurM N-terminal domain-like"/>
    <property type="match status" value="1"/>
</dbReference>
<dbReference type="Gene3D" id="3.30.1330.10">
    <property type="entry name" value="PurM-like, N-terminal domain"/>
    <property type="match status" value="1"/>
</dbReference>
<reference evidence="14 15" key="1">
    <citation type="journal article" date="2014" name="PLoS Genet.">
        <title>The Genome of Spironucleus salmonicida Highlights a Fish Pathogen Adapted to Fluctuating Environments.</title>
        <authorList>
            <person name="Xu F."/>
            <person name="Jerlstrom-Hultqvist J."/>
            <person name="Einarsson E."/>
            <person name="Astvaldsson A."/>
            <person name="Svard S.G."/>
            <person name="Andersson J.O."/>
        </authorList>
    </citation>
    <scope>NUCLEOTIDE SEQUENCE</scope>
    <source>
        <strain evidence="15">ATCC 50377</strain>
    </source>
</reference>
<evidence type="ECO:0000313" key="14">
    <source>
        <dbReference type="EMBL" id="EST43726.1"/>
    </source>
</evidence>
<evidence type="ECO:0000256" key="8">
    <source>
        <dbReference type="ARBA" id="ARBA00022840"/>
    </source>
</evidence>
<evidence type="ECO:0000256" key="6">
    <source>
        <dbReference type="ARBA" id="ARBA00022741"/>
    </source>
</evidence>
<evidence type="ECO:0000259" key="11">
    <source>
        <dbReference type="Pfam" id="PF00266"/>
    </source>
</evidence>
<reference evidence="15" key="2">
    <citation type="submission" date="2020-12" db="EMBL/GenBank/DDBJ databases">
        <title>New Spironucleus salmonicida genome in near-complete chromosomes.</title>
        <authorList>
            <person name="Xu F."/>
            <person name="Kurt Z."/>
            <person name="Jimenez-Gonzalez A."/>
            <person name="Astvaldsson A."/>
            <person name="Andersson J.O."/>
            <person name="Svard S.G."/>
        </authorList>
    </citation>
    <scope>NUCLEOTIDE SEQUENCE</scope>
    <source>
        <strain evidence="15">ATCC 50377</strain>
    </source>
</reference>
<dbReference type="AlphaFoldDB" id="V6LJ68"/>
<dbReference type="InterPro" id="IPR015421">
    <property type="entry name" value="PyrdxlP-dep_Trfase_major"/>
</dbReference>
<keyword evidence="10" id="KW-0711">Selenium</keyword>
<dbReference type="Gene3D" id="1.10.260.50">
    <property type="match status" value="1"/>
</dbReference>
<name>V6LJ68_9EUKA</name>
<dbReference type="FunFam" id="3.30.1330.10:FF:000003">
    <property type="entry name" value="Selenide, water dikinase"/>
    <property type="match status" value="1"/>
</dbReference>
<comment type="similarity">
    <text evidence="3">Belongs to the selenophosphate synthase 1 family. Class I subfamily.</text>
</comment>
<dbReference type="EMBL" id="KI546135">
    <property type="protein sequence ID" value="EST43726.1"/>
    <property type="molecule type" value="Genomic_DNA"/>
</dbReference>
<dbReference type="SUPFAM" id="SSF56042">
    <property type="entry name" value="PurM C-terminal domain-like"/>
    <property type="match status" value="1"/>
</dbReference>
<sequence length="821" mass="90241">MPIYLDHNGTTPMCQEVCDEMSKLLQIQDGKTFCFGNPSSAHIYGFQAKEKLEESRKHVADLFNISKDFVYFTSGGTESNNMVIIGLSQLNEGREIISGPCEHPSIEEPIIYAKRAYSVKHKILNCLKTGEPDVAQLESLLSPQTFLVTTMLAQNEIGTLTDTQEMYYTIKSYNEAHGTSILFHVDASQAVGKTAVAFCCDLMTIAPHKFYGPRGIGCLLSRQRPPKIAYGAPQERSCRPGTENLLAIVGMAKACEVAGRDLQVRVQSSCRKVQKMYDVLQASNLDFAVNGAAGILLENGKFASHFSQNEQICISNTLSVSFRNCPANSIISSLADSVCISAGAACHSDRIDISQTLKSIGLDQQYAMGTIRISVGEFVSLEEAEIGIQKIIQVVKYYQSGNMMRLDELSALTSSLQPENSVKSEEIVLQNVELQIEKYPDTVQNSVALTESCPVISKTQNLLNLTSGLGCACKLRPQALSRVLQSINFGKDPNILVSQATADDACVYQLDNQLLVSTTDFFSPVIDDAYLFGKISAANALSDVYAMNSKPIFAIAIAGFPSNRMSEDSMIQVIQGAVDKCQEAGIVISGGHTIESIEPFFGLCVNGIQNRIEKIKLNRIEEKVCQNDIYLVMTKKLGVGMLTTAMKRGLIQNRQNYKEIYDELVWNMETLNIIKQELPDQVVALTDITGFGLAGHLSEMLIQDGLSAEIYTKSIPVLKGVQQIYDLYQKIVLTNENNKIYVANNNFKLDDVPFFTDLVTDATTSGGLLFAVKGWNTATEIADLYDGTIIGHVFKSDASQQILLTDDKARENVQRGIGFFK</sequence>
<keyword evidence="4" id="KW-0808">Transferase</keyword>
<protein>
    <submittedName>
        <fullName evidence="14 15">Selenide, water dikinase</fullName>
    </submittedName>
</protein>
<evidence type="ECO:0000259" key="12">
    <source>
        <dbReference type="Pfam" id="PF00586"/>
    </source>
</evidence>
<dbReference type="PANTHER" id="PTHR11601">
    <property type="entry name" value="CYSTEINE DESULFURYLASE FAMILY MEMBER"/>
    <property type="match status" value="1"/>
</dbReference>
<dbReference type="EMBL" id="AUWU02000001">
    <property type="protein sequence ID" value="KAH0577715.1"/>
    <property type="molecule type" value="Genomic_DNA"/>
</dbReference>
<evidence type="ECO:0000313" key="16">
    <source>
        <dbReference type="Proteomes" id="UP000018208"/>
    </source>
</evidence>
<evidence type="ECO:0000256" key="9">
    <source>
        <dbReference type="ARBA" id="ARBA00022842"/>
    </source>
</evidence>
<dbReference type="Pfam" id="PF00586">
    <property type="entry name" value="AIRS"/>
    <property type="match status" value="1"/>
</dbReference>
<evidence type="ECO:0000256" key="3">
    <source>
        <dbReference type="ARBA" id="ARBA00008026"/>
    </source>
</evidence>
<dbReference type="InterPro" id="IPR015424">
    <property type="entry name" value="PyrdxlP-dep_Trfase"/>
</dbReference>
<keyword evidence="7 14" id="KW-0418">Kinase</keyword>
<dbReference type="InterPro" id="IPR015422">
    <property type="entry name" value="PyrdxlP-dep_Trfase_small"/>
</dbReference>
<dbReference type="InterPro" id="IPR010918">
    <property type="entry name" value="PurM-like_C_dom"/>
</dbReference>
<dbReference type="GO" id="GO:0016301">
    <property type="term" value="F:kinase activity"/>
    <property type="evidence" value="ECO:0007669"/>
    <property type="project" value="UniProtKB-KW"/>
</dbReference>
<accession>V6LJ68</accession>
<dbReference type="InterPro" id="IPR016188">
    <property type="entry name" value="PurM-like_N"/>
</dbReference>
<dbReference type="GO" id="GO:0005524">
    <property type="term" value="F:ATP binding"/>
    <property type="evidence" value="ECO:0007669"/>
    <property type="project" value="UniProtKB-KW"/>
</dbReference>
<evidence type="ECO:0000313" key="15">
    <source>
        <dbReference type="EMBL" id="KAH0577715.1"/>
    </source>
</evidence>
<keyword evidence="5" id="KW-0479">Metal-binding</keyword>
<organism evidence="14">
    <name type="scientific">Spironucleus salmonicida</name>
    <dbReference type="NCBI Taxonomy" id="348837"/>
    <lineage>
        <taxon>Eukaryota</taxon>
        <taxon>Metamonada</taxon>
        <taxon>Diplomonadida</taxon>
        <taxon>Hexamitidae</taxon>
        <taxon>Hexamitinae</taxon>
        <taxon>Spironucleus</taxon>
    </lineage>
</organism>
<evidence type="ECO:0000259" key="13">
    <source>
        <dbReference type="Pfam" id="PF02769"/>
    </source>
</evidence>
<evidence type="ECO:0000256" key="10">
    <source>
        <dbReference type="ARBA" id="ARBA00023266"/>
    </source>
</evidence>
<dbReference type="GO" id="GO:0046872">
    <property type="term" value="F:metal ion binding"/>
    <property type="evidence" value="ECO:0007669"/>
    <property type="project" value="UniProtKB-KW"/>
</dbReference>
<dbReference type="SUPFAM" id="SSF53383">
    <property type="entry name" value="PLP-dependent transferases"/>
    <property type="match status" value="1"/>
</dbReference>
<evidence type="ECO:0000256" key="4">
    <source>
        <dbReference type="ARBA" id="ARBA00022679"/>
    </source>
</evidence>
<dbReference type="InterPro" id="IPR036676">
    <property type="entry name" value="PurM-like_C_sf"/>
</dbReference>
<dbReference type="Pfam" id="PF02769">
    <property type="entry name" value="AIRS_C"/>
    <property type="match status" value="1"/>
</dbReference>
<keyword evidence="6" id="KW-0547">Nucleotide-binding</keyword>
<dbReference type="InterPro" id="IPR000192">
    <property type="entry name" value="Aminotrans_V_dom"/>
</dbReference>
<evidence type="ECO:0000256" key="2">
    <source>
        <dbReference type="ARBA" id="ARBA00006490"/>
    </source>
</evidence>